<dbReference type="Proteomes" id="UP000610846">
    <property type="component" value="Unassembled WGS sequence"/>
</dbReference>
<feature type="transmembrane region" description="Helical" evidence="1">
    <location>
        <begin position="224"/>
        <end position="245"/>
    </location>
</feature>
<dbReference type="Pfam" id="PF12730">
    <property type="entry name" value="ABC2_membrane_4"/>
    <property type="match status" value="1"/>
</dbReference>
<gene>
    <name evidence="2" type="ORF">IF651_11660</name>
</gene>
<sequence length="253" mass="25329">MSPTFGAELLKLARSRVAHVATAVLVLAVPLLAVGFAAAAEHGGDSTLALKVRPMVPGHGWDAVTTTTGQVLTVAVLLAGGFVVSWVFGRELAQGTIEPLLTGRPSRAGIASAKLAVVTLWATAASVAAVAVALCLGLVLGTTAGSPWPGAARAVVGGVLAALLALPFGLVATWGRDALAGVGAVLGIVVVTQVVTVVGGGAWFPWAAPGLWLGMGGDGVVVSAWQLATAPLVAVAGWAATTWWWSRAELIGR</sequence>
<evidence type="ECO:0000313" key="3">
    <source>
        <dbReference type="Proteomes" id="UP000610846"/>
    </source>
</evidence>
<dbReference type="RefSeq" id="WP_191829299.1">
    <property type="nucleotide sequence ID" value="NZ_JACYHB010000009.1"/>
</dbReference>
<reference evidence="2" key="2">
    <citation type="submission" date="2020-09" db="EMBL/GenBank/DDBJ databases">
        <authorList>
            <person name="Yu Y."/>
        </authorList>
    </citation>
    <scope>NUCLEOTIDE SEQUENCE</scope>
    <source>
        <strain evidence="2">KCTC 49039</strain>
    </source>
</reference>
<name>A0A927PDI0_9MICO</name>
<dbReference type="EMBL" id="JACYHB010000009">
    <property type="protein sequence ID" value="MBD8079713.1"/>
    <property type="molecule type" value="Genomic_DNA"/>
</dbReference>
<dbReference type="PANTHER" id="PTHR37305">
    <property type="entry name" value="INTEGRAL MEMBRANE PROTEIN-RELATED"/>
    <property type="match status" value="1"/>
</dbReference>
<accession>A0A927PDI0</accession>
<dbReference type="AlphaFoldDB" id="A0A927PDI0"/>
<dbReference type="PANTHER" id="PTHR37305:SF1">
    <property type="entry name" value="MEMBRANE PROTEIN"/>
    <property type="match status" value="1"/>
</dbReference>
<keyword evidence="1" id="KW-1133">Transmembrane helix</keyword>
<protein>
    <submittedName>
        <fullName evidence="2">ABC transporter permease</fullName>
    </submittedName>
</protein>
<evidence type="ECO:0000256" key="1">
    <source>
        <dbReference type="SAM" id="Phobius"/>
    </source>
</evidence>
<feature type="transmembrane region" description="Helical" evidence="1">
    <location>
        <begin position="178"/>
        <end position="204"/>
    </location>
</feature>
<keyword evidence="1" id="KW-0472">Membrane</keyword>
<proteinExistence type="predicted"/>
<keyword evidence="3" id="KW-1185">Reference proteome</keyword>
<feature type="transmembrane region" description="Helical" evidence="1">
    <location>
        <begin position="63"/>
        <end position="88"/>
    </location>
</feature>
<evidence type="ECO:0000313" key="2">
    <source>
        <dbReference type="EMBL" id="MBD8079713.1"/>
    </source>
</evidence>
<feature type="transmembrane region" description="Helical" evidence="1">
    <location>
        <begin position="151"/>
        <end position="171"/>
    </location>
</feature>
<comment type="caution">
    <text evidence="2">The sequence shown here is derived from an EMBL/GenBank/DDBJ whole genome shotgun (WGS) entry which is preliminary data.</text>
</comment>
<keyword evidence="1" id="KW-0812">Transmembrane</keyword>
<feature type="transmembrane region" description="Helical" evidence="1">
    <location>
        <begin position="115"/>
        <end position="139"/>
    </location>
</feature>
<organism evidence="2 3">
    <name type="scientific">Cellulosimicrobium arenosum</name>
    <dbReference type="NCBI Taxonomy" id="2708133"/>
    <lineage>
        <taxon>Bacteria</taxon>
        <taxon>Bacillati</taxon>
        <taxon>Actinomycetota</taxon>
        <taxon>Actinomycetes</taxon>
        <taxon>Micrococcales</taxon>
        <taxon>Promicromonosporaceae</taxon>
        <taxon>Cellulosimicrobium</taxon>
    </lineage>
</organism>
<reference evidence="2" key="1">
    <citation type="journal article" date="2018" name="Curr. Microbiol.">
        <title>Cellulosimicrobium arenosum sp. nov., Isolated from Marine Sediment Sand.</title>
        <authorList>
            <person name="Oh M."/>
            <person name="Kim J.H."/>
            <person name="Yoon J.H."/>
            <person name="Schumann P."/>
            <person name="Kim W."/>
        </authorList>
    </citation>
    <scope>NUCLEOTIDE SEQUENCE</scope>
    <source>
        <strain evidence="2">KCTC 49039</strain>
    </source>
</reference>